<keyword evidence="1" id="KW-1133">Transmembrane helix</keyword>
<protein>
    <submittedName>
        <fullName evidence="2">Uncharacterized protein</fullName>
    </submittedName>
</protein>
<proteinExistence type="predicted"/>
<name>A0A497JIZ7_9ARCH</name>
<organism evidence="2 3">
    <name type="scientific">Candidatus Iainarchaeum sp</name>
    <dbReference type="NCBI Taxonomy" id="3101447"/>
    <lineage>
        <taxon>Archaea</taxon>
        <taxon>Candidatus Iainarchaeota</taxon>
        <taxon>Candidatus Iainarchaeia</taxon>
        <taxon>Candidatus Iainarchaeales</taxon>
        <taxon>Candidatus Iainarchaeaceae</taxon>
        <taxon>Candidatus Iainarchaeum</taxon>
    </lineage>
</organism>
<feature type="transmembrane region" description="Helical" evidence="1">
    <location>
        <begin position="39"/>
        <end position="58"/>
    </location>
</feature>
<keyword evidence="1" id="KW-0472">Membrane</keyword>
<accession>A0A497JIZ7</accession>
<sequence>MDEQDKLVCIILLSIAIVVVVFGINLMLLAWASCSFERMLMVAIGFLIFFGLVGIFAIKELQASD</sequence>
<evidence type="ECO:0000256" key="1">
    <source>
        <dbReference type="SAM" id="Phobius"/>
    </source>
</evidence>
<gene>
    <name evidence="2" type="ORF">DRO04_01405</name>
</gene>
<dbReference type="PROSITE" id="PS51257">
    <property type="entry name" value="PROKAR_LIPOPROTEIN"/>
    <property type="match status" value="1"/>
</dbReference>
<dbReference type="EMBL" id="QMWP01000040">
    <property type="protein sequence ID" value="RLG70682.1"/>
    <property type="molecule type" value="Genomic_DNA"/>
</dbReference>
<keyword evidence="1" id="KW-0812">Transmembrane</keyword>
<dbReference type="Proteomes" id="UP000278031">
    <property type="component" value="Unassembled WGS sequence"/>
</dbReference>
<comment type="caution">
    <text evidence="2">The sequence shown here is derived from an EMBL/GenBank/DDBJ whole genome shotgun (WGS) entry which is preliminary data.</text>
</comment>
<evidence type="ECO:0000313" key="3">
    <source>
        <dbReference type="Proteomes" id="UP000278031"/>
    </source>
</evidence>
<reference evidence="2 3" key="1">
    <citation type="submission" date="2018-06" db="EMBL/GenBank/DDBJ databases">
        <title>Extensive metabolic versatility and redundancy in microbially diverse, dynamic hydrothermal sediments.</title>
        <authorList>
            <person name="Dombrowski N."/>
            <person name="Teske A."/>
            <person name="Baker B.J."/>
        </authorList>
    </citation>
    <scope>NUCLEOTIDE SEQUENCE [LARGE SCALE GENOMIC DNA]</scope>
    <source>
        <strain evidence="2">B51_G17</strain>
    </source>
</reference>
<evidence type="ECO:0000313" key="2">
    <source>
        <dbReference type="EMBL" id="RLG70682.1"/>
    </source>
</evidence>
<dbReference type="AlphaFoldDB" id="A0A497JIZ7"/>
<feature type="transmembrane region" description="Helical" evidence="1">
    <location>
        <begin position="7"/>
        <end position="33"/>
    </location>
</feature>